<evidence type="ECO:0000313" key="4">
    <source>
        <dbReference type="Proteomes" id="UP000282106"/>
    </source>
</evidence>
<feature type="transmembrane region" description="Helical" evidence="2">
    <location>
        <begin position="264"/>
        <end position="292"/>
    </location>
</feature>
<feature type="compositionally biased region" description="Basic residues" evidence="1">
    <location>
        <begin position="25"/>
        <end position="34"/>
    </location>
</feature>
<evidence type="ECO:0000313" key="3">
    <source>
        <dbReference type="EMBL" id="ROH86518.1"/>
    </source>
</evidence>
<feature type="transmembrane region" description="Helical" evidence="2">
    <location>
        <begin position="420"/>
        <end position="440"/>
    </location>
</feature>
<keyword evidence="2" id="KW-0472">Membrane</keyword>
<dbReference type="Proteomes" id="UP000282106">
    <property type="component" value="Unassembled WGS sequence"/>
</dbReference>
<feature type="transmembrane region" description="Helical" evidence="2">
    <location>
        <begin position="360"/>
        <end position="383"/>
    </location>
</feature>
<dbReference type="InParanoid" id="A0A3N0V219"/>
<keyword evidence="2" id="KW-0812">Transmembrane</keyword>
<protein>
    <submittedName>
        <fullName evidence="3">HupE/UreJ family protein</fullName>
    </submittedName>
</protein>
<keyword evidence="4" id="KW-1185">Reference proteome</keyword>
<feature type="transmembrane region" description="Helical" evidence="2">
    <location>
        <begin position="299"/>
        <end position="323"/>
    </location>
</feature>
<feature type="transmembrane region" description="Helical" evidence="2">
    <location>
        <begin position="329"/>
        <end position="348"/>
    </location>
</feature>
<name>A0A3N0V219_9GAMM</name>
<sequence length="452" mass="47746">MARAAGFVAGPALRTHPPARNPRPGFRRRARTRPARLAAGTTPRADPAGAGAAEGALWLEWECAAVRGLALRGNLFTAALLPPPRAGEGWGGGVRCIVAAAAVASPKPPPSQPPPASRGRSLSSSGWQSAVLALLLLLPSLAWSHAMSSAQWRLTQRDAQTWDSHLRLPEDFEGRLLPLQPQWPASCERLGEPRQQPADEGMVLRWTLRCPQGLDGQFGLQGFNVQLPDAVLLIEPLHGEPQYAVLSASRPQWQRSETPPPPPVAHYLVLGVEHILGGPDHLLFVLGLFALWRRSGRGLARLVGTLSAFTLAHSITLAGAALAGWQLPSAAVEASIAASILLLAVELATRAEGLAQRRPASIAFGFGLLHGFGFAGALAATGLPEGAQVWALAAFNLGVEFGQILFVLALLGLAALARPLWRYAPLALSAYGAVAAYWLLQRAAVVFTGANA</sequence>
<feature type="region of interest" description="Disordered" evidence="1">
    <location>
        <begin position="1"/>
        <end position="49"/>
    </location>
</feature>
<dbReference type="AlphaFoldDB" id="A0A3N0V219"/>
<evidence type="ECO:0000256" key="2">
    <source>
        <dbReference type="SAM" id="Phobius"/>
    </source>
</evidence>
<keyword evidence="2" id="KW-1133">Transmembrane helix</keyword>
<accession>A0A3N0V219</accession>
<comment type="caution">
    <text evidence="3">The sequence shown here is derived from an EMBL/GenBank/DDBJ whole genome shotgun (WGS) entry which is preliminary data.</text>
</comment>
<dbReference type="EMBL" id="RJVO01000009">
    <property type="protein sequence ID" value="ROH86518.1"/>
    <property type="molecule type" value="Genomic_DNA"/>
</dbReference>
<evidence type="ECO:0000256" key="1">
    <source>
        <dbReference type="SAM" id="MobiDB-lite"/>
    </source>
</evidence>
<organism evidence="3 4">
    <name type="scientific">Stagnimonas aquatica</name>
    <dbReference type="NCBI Taxonomy" id="2689987"/>
    <lineage>
        <taxon>Bacteria</taxon>
        <taxon>Pseudomonadati</taxon>
        <taxon>Pseudomonadota</taxon>
        <taxon>Gammaproteobacteria</taxon>
        <taxon>Nevskiales</taxon>
        <taxon>Nevskiaceae</taxon>
        <taxon>Stagnimonas</taxon>
    </lineage>
</organism>
<feature type="compositionally biased region" description="Low complexity" evidence="1">
    <location>
        <begin position="35"/>
        <end position="49"/>
    </location>
</feature>
<dbReference type="Pfam" id="PF13795">
    <property type="entry name" value="HupE_UreJ_2"/>
    <property type="match status" value="1"/>
</dbReference>
<gene>
    <name evidence="3" type="ORF">ED208_15920</name>
</gene>
<dbReference type="InterPro" id="IPR032809">
    <property type="entry name" value="Put_HupE_UreJ"/>
</dbReference>
<feature type="transmembrane region" description="Helical" evidence="2">
    <location>
        <begin position="389"/>
        <end position="413"/>
    </location>
</feature>
<reference evidence="3 4" key="1">
    <citation type="submission" date="2018-10" db="EMBL/GenBank/DDBJ databases">
        <authorList>
            <person name="Chen W.-M."/>
        </authorList>
    </citation>
    <scope>NUCLEOTIDE SEQUENCE [LARGE SCALE GENOMIC DNA]</scope>
    <source>
        <strain evidence="3 4">THS-13</strain>
    </source>
</reference>
<proteinExistence type="predicted"/>